<dbReference type="InterPro" id="IPR020845">
    <property type="entry name" value="AMP-binding_CS"/>
</dbReference>
<dbReference type="InterPro" id="IPR000873">
    <property type="entry name" value="AMP-dep_synth/lig_dom"/>
</dbReference>
<dbReference type="GO" id="GO:0016405">
    <property type="term" value="F:CoA-ligase activity"/>
    <property type="evidence" value="ECO:0007669"/>
    <property type="project" value="TreeGrafter"/>
</dbReference>
<evidence type="ECO:0000259" key="2">
    <source>
        <dbReference type="Pfam" id="PF13193"/>
    </source>
</evidence>
<dbReference type="Gene3D" id="3.40.50.12780">
    <property type="entry name" value="N-terminal domain of ligase-like"/>
    <property type="match status" value="1"/>
</dbReference>
<reference evidence="3 4" key="1">
    <citation type="submission" date="2018-03" db="EMBL/GenBank/DDBJ databases">
        <authorList>
            <person name="Gully D."/>
        </authorList>
    </citation>
    <scope>NUCLEOTIDE SEQUENCE [LARGE SCALE GENOMIC DNA]</scope>
    <source>
        <strain evidence="3">ORS3257</strain>
    </source>
</reference>
<protein>
    <recommendedName>
        <fullName evidence="5">Acyl-CoA synthetase</fullName>
    </recommendedName>
</protein>
<dbReference type="Pfam" id="PF00501">
    <property type="entry name" value="AMP-binding"/>
    <property type="match status" value="1"/>
</dbReference>
<dbReference type="KEGG" id="bvz:BRAD3257_8737"/>
<feature type="domain" description="AMP-binding enzyme C-terminal" evidence="2">
    <location>
        <begin position="419"/>
        <end position="497"/>
    </location>
</feature>
<dbReference type="RefSeq" id="WP_162500512.1">
    <property type="nucleotide sequence ID" value="NZ_LS398110.1"/>
</dbReference>
<dbReference type="Gene3D" id="3.30.300.30">
    <property type="match status" value="1"/>
</dbReference>
<evidence type="ECO:0000313" key="4">
    <source>
        <dbReference type="Proteomes" id="UP000246085"/>
    </source>
</evidence>
<name>A0A2U3QD29_9BRAD</name>
<sequence>MYTGRHARLRPLQPAFIMAATGETVTYRELEARSNRLAHLFRKHGLKRLDHYSIFMENNSRYLEACGAGERSGLYYTCINSFLTPSELAYLLVNSQSKILITSLAKLAIAREAIQACPDVKLCIVADGPGESERIVGLADVTADMPTTPIADEWLGTAMLYSSGTTGRPKGILRPLPEEPPKHNLPLFDFLTKLWHYREGMVYLSPAPLYHSAPQAAVNLTIRMGGTVIVMESFDPERYLQLVEQWGITHTQLVPTMFSRMLKLPAEVRGRYDLSSLEIAIHAAAPCPALVKDDMIKWWGPIIHEYYGATEGLGFTACNSEEWLAHRGTVGKVLLGDLHILDENMRECPVGTPGQVWFKTASPFEYFNDPEKTREARSADGSMSTVGDVGYVDKGGFLYLTDRATFMIISGGVNIYPQECENLLITHAKVADAAVFGVPNADLGEEVKAVVQPMPGVVPGPALAEELIAFCAKSLSRQKVPRSVDFEKELPRLPTGKLYKRLLRDRYWGTRRRGSCEGRRKLHCRPGEARLKRAPIREDGGAWG</sequence>
<dbReference type="InterPro" id="IPR045851">
    <property type="entry name" value="AMP-bd_C_sf"/>
</dbReference>
<evidence type="ECO:0008006" key="5">
    <source>
        <dbReference type="Google" id="ProtNLM"/>
    </source>
</evidence>
<dbReference type="Proteomes" id="UP000246085">
    <property type="component" value="Chromosome BRAD3257"/>
</dbReference>
<proteinExistence type="predicted"/>
<accession>A0A2U3QD29</accession>
<dbReference type="InterPro" id="IPR025110">
    <property type="entry name" value="AMP-bd_C"/>
</dbReference>
<evidence type="ECO:0000313" key="3">
    <source>
        <dbReference type="EMBL" id="SPP99317.1"/>
    </source>
</evidence>
<dbReference type="Pfam" id="PF13193">
    <property type="entry name" value="AMP-binding_C"/>
    <property type="match status" value="1"/>
</dbReference>
<dbReference type="PROSITE" id="PS00455">
    <property type="entry name" value="AMP_BINDING"/>
    <property type="match status" value="1"/>
</dbReference>
<dbReference type="CDD" id="cd05929">
    <property type="entry name" value="BACL_like"/>
    <property type="match status" value="1"/>
</dbReference>
<gene>
    <name evidence="3" type="ORF">BRAD3257_8737</name>
</gene>
<dbReference type="InterPro" id="IPR042099">
    <property type="entry name" value="ANL_N_sf"/>
</dbReference>
<dbReference type="EMBL" id="LS398110">
    <property type="protein sequence ID" value="SPP99317.1"/>
    <property type="molecule type" value="Genomic_DNA"/>
</dbReference>
<dbReference type="AlphaFoldDB" id="A0A2U3QD29"/>
<dbReference type="PANTHER" id="PTHR24096">
    <property type="entry name" value="LONG-CHAIN-FATTY-ACID--COA LIGASE"/>
    <property type="match status" value="1"/>
</dbReference>
<dbReference type="PANTHER" id="PTHR24096:SF323">
    <property type="entry name" value="BLR3536 PROTEIN"/>
    <property type="match status" value="1"/>
</dbReference>
<dbReference type="SUPFAM" id="SSF56801">
    <property type="entry name" value="Acetyl-CoA synthetase-like"/>
    <property type="match status" value="1"/>
</dbReference>
<evidence type="ECO:0000259" key="1">
    <source>
        <dbReference type="Pfam" id="PF00501"/>
    </source>
</evidence>
<feature type="domain" description="AMP-dependent synthetase/ligase" evidence="1">
    <location>
        <begin position="6"/>
        <end position="362"/>
    </location>
</feature>
<organism evidence="3 4">
    <name type="scientific">Bradyrhizobium vignae</name>
    <dbReference type="NCBI Taxonomy" id="1549949"/>
    <lineage>
        <taxon>Bacteria</taxon>
        <taxon>Pseudomonadati</taxon>
        <taxon>Pseudomonadota</taxon>
        <taxon>Alphaproteobacteria</taxon>
        <taxon>Hyphomicrobiales</taxon>
        <taxon>Nitrobacteraceae</taxon>
        <taxon>Bradyrhizobium</taxon>
    </lineage>
</organism>